<proteinExistence type="predicted"/>
<keyword evidence="2" id="KW-1185">Reference proteome</keyword>
<dbReference type="HOGENOM" id="CLU_2786057_0_0_7"/>
<evidence type="ECO:0000313" key="1">
    <source>
        <dbReference type="EMBL" id="ABS51150.1"/>
    </source>
</evidence>
<name>A7I1B7_CAMHC</name>
<dbReference type="RefSeq" id="WP_012108596.1">
    <property type="nucleotide sequence ID" value="NC_009714.1"/>
</dbReference>
<evidence type="ECO:0000313" key="2">
    <source>
        <dbReference type="Proteomes" id="UP000002407"/>
    </source>
</evidence>
<dbReference type="STRING" id="360107.CHAB381_0728"/>
<accession>A7I1B7</accession>
<organism evidence="1 2">
    <name type="scientific">Campylobacter hominis (strain ATCC BAA-381 / DSM 21671 / CCUG 45161 / LMG 19568 / NCTC 13146 / CH001A)</name>
    <dbReference type="NCBI Taxonomy" id="360107"/>
    <lineage>
        <taxon>Bacteria</taxon>
        <taxon>Pseudomonadati</taxon>
        <taxon>Campylobacterota</taxon>
        <taxon>Epsilonproteobacteria</taxon>
        <taxon>Campylobacterales</taxon>
        <taxon>Campylobacteraceae</taxon>
        <taxon>Campylobacter</taxon>
    </lineage>
</organism>
<sequence>MDNLENEFKIKTKALLECRQNKNFKSCSQCDEILECKIRKDYVKATFDKLAGTKIDITKTDDSSALEN</sequence>
<dbReference type="EMBL" id="CP000776">
    <property type="protein sequence ID" value="ABS51150.1"/>
    <property type="molecule type" value="Genomic_DNA"/>
</dbReference>
<reference evidence="2" key="1">
    <citation type="submission" date="2007-07" db="EMBL/GenBank/DDBJ databases">
        <title>Complete genome sequence of Campylobacter hominis ATCC BAA-381, a commensal isolated from the human gastrointestinal tract.</title>
        <authorList>
            <person name="Fouts D.E."/>
            <person name="Mongodin E.F."/>
            <person name="Puiu D."/>
            <person name="Sebastian Y."/>
            <person name="Miller W.G."/>
            <person name="Mandrell R.E."/>
            <person name="Nelson K.E."/>
        </authorList>
    </citation>
    <scope>NUCLEOTIDE SEQUENCE [LARGE SCALE GENOMIC DNA]</scope>
    <source>
        <strain evidence="2">ATCC BAA-381 / LMG 19568 / NCTC 13146 / CH001A</strain>
    </source>
</reference>
<protein>
    <submittedName>
        <fullName evidence="1">Uncharacterized protein</fullName>
    </submittedName>
</protein>
<dbReference type="KEGG" id="cha:CHAB381_0728"/>
<dbReference type="Proteomes" id="UP000002407">
    <property type="component" value="Chromosome"/>
</dbReference>
<dbReference type="AlphaFoldDB" id="A7I1B7"/>
<gene>
    <name evidence="1" type="ordered locus">CHAB381_0728</name>
</gene>
<dbReference type="OrthoDB" id="5334833at2"/>